<accession>A0A1V9YN29</accession>
<proteinExistence type="predicted"/>
<organism evidence="2 3">
    <name type="scientific">Achlya hypogyna</name>
    <name type="common">Oomycete</name>
    <name type="synonym">Protoachlya hypogyna</name>
    <dbReference type="NCBI Taxonomy" id="1202772"/>
    <lineage>
        <taxon>Eukaryota</taxon>
        <taxon>Sar</taxon>
        <taxon>Stramenopiles</taxon>
        <taxon>Oomycota</taxon>
        <taxon>Saprolegniomycetes</taxon>
        <taxon>Saprolegniales</taxon>
        <taxon>Achlyaceae</taxon>
        <taxon>Achlya</taxon>
    </lineage>
</organism>
<evidence type="ECO:0000313" key="2">
    <source>
        <dbReference type="EMBL" id="OQR87158.1"/>
    </source>
</evidence>
<sequence length="186" mass="20769">MVQEGFLIRHTGKKAHVCFFRLEDGYLKYYVGDKLLGDLRLSGCKVAVKAHRRADGVVNTFVVDAQRVIVKERTYTLAPHETLELTAASSEARSQWARAILTWQRRYFEDPAASTVAPKEHEATRQALEAIVKTNLKPLGSPSRYFSLPKLGLRKSMTFNLPLSTQSKIPALSFTLPAQPPVTIAS</sequence>
<dbReference type="AlphaFoldDB" id="A0A1V9YN29"/>
<dbReference type="SUPFAM" id="SSF50729">
    <property type="entry name" value="PH domain-like"/>
    <property type="match status" value="1"/>
</dbReference>
<gene>
    <name evidence="2" type="ORF">ACHHYP_09466</name>
</gene>
<protein>
    <recommendedName>
        <fullName evidence="1">PH domain-containing protein</fullName>
    </recommendedName>
</protein>
<dbReference type="Gene3D" id="2.30.29.30">
    <property type="entry name" value="Pleckstrin-homology domain (PH domain)/Phosphotyrosine-binding domain (PTB)"/>
    <property type="match status" value="1"/>
</dbReference>
<dbReference type="EMBL" id="JNBR01001463">
    <property type="protein sequence ID" value="OQR87158.1"/>
    <property type="molecule type" value="Genomic_DNA"/>
</dbReference>
<dbReference type="Pfam" id="PF00169">
    <property type="entry name" value="PH"/>
    <property type="match status" value="1"/>
</dbReference>
<name>A0A1V9YN29_ACHHY</name>
<evidence type="ECO:0000259" key="1">
    <source>
        <dbReference type="PROSITE" id="PS50003"/>
    </source>
</evidence>
<dbReference type="Proteomes" id="UP000243579">
    <property type="component" value="Unassembled WGS sequence"/>
</dbReference>
<evidence type="ECO:0000313" key="3">
    <source>
        <dbReference type="Proteomes" id="UP000243579"/>
    </source>
</evidence>
<dbReference type="PROSITE" id="PS50003">
    <property type="entry name" value="PH_DOMAIN"/>
    <property type="match status" value="1"/>
</dbReference>
<reference evidence="2 3" key="1">
    <citation type="journal article" date="2014" name="Genome Biol. Evol.">
        <title>The secreted proteins of Achlya hypogyna and Thraustotheca clavata identify the ancestral oomycete secretome and reveal gene acquisitions by horizontal gene transfer.</title>
        <authorList>
            <person name="Misner I."/>
            <person name="Blouin N."/>
            <person name="Leonard G."/>
            <person name="Richards T.A."/>
            <person name="Lane C.E."/>
        </authorList>
    </citation>
    <scope>NUCLEOTIDE SEQUENCE [LARGE SCALE GENOMIC DNA]</scope>
    <source>
        <strain evidence="2 3">ATCC 48635</strain>
    </source>
</reference>
<feature type="domain" description="PH" evidence="1">
    <location>
        <begin position="1"/>
        <end position="105"/>
    </location>
</feature>
<dbReference type="OrthoDB" id="67309at2759"/>
<comment type="caution">
    <text evidence="2">The sequence shown here is derived from an EMBL/GenBank/DDBJ whole genome shotgun (WGS) entry which is preliminary data.</text>
</comment>
<keyword evidence="3" id="KW-1185">Reference proteome</keyword>
<dbReference type="InterPro" id="IPR011993">
    <property type="entry name" value="PH-like_dom_sf"/>
</dbReference>
<dbReference type="InterPro" id="IPR001849">
    <property type="entry name" value="PH_domain"/>
</dbReference>
<dbReference type="SMART" id="SM00233">
    <property type="entry name" value="PH"/>
    <property type="match status" value="1"/>
</dbReference>